<sequence>MINEIGRKSKESSFDLSLLSTIDKNNIINKISDNLIKYEEDIISANKIDIENGRKNGLSEGLIDRLLLNKERILGMVDSANKVRDLKDPIGAINHMEVLPNGLQIGKKRIPMGVIGIIYESRPNVTLECSILCLKSSNSLILRGGKEAIESNKAIVKIIRESIKELGFNENFVQLIEDTTRESANALMKLDKCVDLLIPRGSAGLIKSVVQNSTVPVLKTGDGNCHVYVDEYADIDMAIDIIENAKTQRISVCNAMESLLVHKNVSDDFYSKLKKIIDKYSITVYGDEISKFKLGDIEDATDEEYAREYLDYAFSLKVVDSIDEAILHIRKFSTNHSEVIVTKDYDNSNKFLNLVDSACVYVNASSRFTDGFEFGLGAEMGISTQKLHARGPVGLEELTSEKYIILGNGQVR</sequence>
<keyword evidence="1" id="KW-0560">Oxidoreductase</keyword>
<evidence type="ECO:0000313" key="1">
    <source>
        <dbReference type="EMBL" id="QQK07703.1"/>
    </source>
</evidence>
<accession>A0AC61N189</accession>
<organism evidence="1 2">
    <name type="scientific">Miniphocaeibacter halophilus</name>
    <dbReference type="NCBI Taxonomy" id="2931922"/>
    <lineage>
        <taxon>Bacteria</taxon>
        <taxon>Bacillati</taxon>
        <taxon>Bacillota</taxon>
        <taxon>Tissierellia</taxon>
        <taxon>Tissierellales</taxon>
        <taxon>Peptoniphilaceae</taxon>
        <taxon>Miniphocaeibacter</taxon>
    </lineage>
</organism>
<protein>
    <submittedName>
        <fullName evidence="1">Glutamate-5-semialdehyde dehydrogenase</fullName>
        <ecNumber evidence="1">1.2.1.41</ecNumber>
    </submittedName>
</protein>
<proteinExistence type="predicted"/>
<dbReference type="Proteomes" id="UP000595814">
    <property type="component" value="Chromosome"/>
</dbReference>
<gene>
    <name evidence="1" type="ORF">JFY71_10490</name>
</gene>
<name>A0AC61N189_9FIRM</name>
<dbReference type="EC" id="1.2.1.41" evidence="1"/>
<dbReference type="EMBL" id="CP066744">
    <property type="protein sequence ID" value="QQK07703.1"/>
    <property type="molecule type" value="Genomic_DNA"/>
</dbReference>
<evidence type="ECO:0000313" key="2">
    <source>
        <dbReference type="Proteomes" id="UP000595814"/>
    </source>
</evidence>
<keyword evidence="2" id="KW-1185">Reference proteome</keyword>
<reference evidence="1 2" key="1">
    <citation type="journal article" date="2022" name="Int. J. Syst. Evol. Microbiol.">
        <title>Miniphocaeibacter halophilus sp. nov., an ammonium-tolerant acetate-producing bacterium isolated from a biogas system.</title>
        <authorList>
            <person name="Schnurer A."/>
            <person name="Singh A."/>
            <person name="Bi S."/>
            <person name="Qiao W."/>
            <person name="Westerholm M."/>
        </authorList>
    </citation>
    <scope>NUCLEOTIDE SEQUENCE [LARGE SCALE GENOMIC DNA]</scope>
    <source>
        <strain evidence="1 2">AMB_01</strain>
    </source>
</reference>